<dbReference type="Proteomes" id="UP001207742">
    <property type="component" value="Unassembled WGS sequence"/>
</dbReference>
<dbReference type="CDD" id="cd22641">
    <property type="entry name" value="C24-like"/>
    <property type="match status" value="1"/>
</dbReference>
<dbReference type="EMBL" id="JAPDNS010000001">
    <property type="protein sequence ID" value="MCW3484625.1"/>
    <property type="molecule type" value="Genomic_DNA"/>
</dbReference>
<protein>
    <recommendedName>
        <fullName evidence="3">DUF5689 domain-containing protein</fullName>
    </recommendedName>
</protein>
<evidence type="ECO:0008006" key="3">
    <source>
        <dbReference type="Google" id="ProtNLM"/>
    </source>
</evidence>
<name>A0ABT3IKY1_9BACT</name>
<evidence type="ECO:0000313" key="2">
    <source>
        <dbReference type="Proteomes" id="UP001207742"/>
    </source>
</evidence>
<sequence length="241" mass="26035">MSIKTNPGGLPLTQEAYAFLQASYRSAIADLARVSGDKVIISGVIDNGTSVTDGWILHNGELLPFAGGPKQNSYLVVEGNGTEVFDEVKVRTVYNNRYARFGAGGTPFSELVRLDQAANLKQDLINLNNNLSSFSTSLQSQLSVIGQATPPTKDTTVAISGSFWIGDQGGSDGYYTVNLGQYIFSPYLVAGSLRSAGPNWNNDNDVIWSVRDLGTSSFALLLREVSSDVQALYFDYAIIRK</sequence>
<keyword evidence="2" id="KW-1185">Reference proteome</keyword>
<gene>
    <name evidence="1" type="ORF">OL497_12010</name>
</gene>
<proteinExistence type="predicted"/>
<reference evidence="1 2" key="1">
    <citation type="submission" date="2022-10" db="EMBL/GenBank/DDBJ databases">
        <title>Chitinophaga nivalis PC15 sp. nov., isolated from Pyeongchang county, South Korea.</title>
        <authorList>
            <person name="Trinh H.N."/>
        </authorList>
    </citation>
    <scope>NUCLEOTIDE SEQUENCE [LARGE SCALE GENOMIC DNA]</scope>
    <source>
        <strain evidence="1 2">PC14</strain>
    </source>
</reference>
<dbReference type="RefSeq" id="WP_264730396.1">
    <property type="nucleotide sequence ID" value="NZ_JAPDNR010000001.1"/>
</dbReference>
<accession>A0ABT3IKY1</accession>
<organism evidence="1 2">
    <name type="scientific">Chitinophaga nivalis</name>
    <dbReference type="NCBI Taxonomy" id="2991709"/>
    <lineage>
        <taxon>Bacteria</taxon>
        <taxon>Pseudomonadati</taxon>
        <taxon>Bacteroidota</taxon>
        <taxon>Chitinophagia</taxon>
        <taxon>Chitinophagales</taxon>
        <taxon>Chitinophagaceae</taxon>
        <taxon>Chitinophaga</taxon>
    </lineage>
</organism>
<evidence type="ECO:0000313" key="1">
    <source>
        <dbReference type="EMBL" id="MCW3484625.1"/>
    </source>
</evidence>
<comment type="caution">
    <text evidence="1">The sequence shown here is derived from an EMBL/GenBank/DDBJ whole genome shotgun (WGS) entry which is preliminary data.</text>
</comment>